<reference evidence="2" key="1">
    <citation type="submission" date="2016-11" db="EMBL/GenBank/DDBJ databases">
        <authorList>
            <person name="Jaros S."/>
            <person name="Januszkiewicz K."/>
            <person name="Wedrychowicz H."/>
        </authorList>
    </citation>
    <scope>NUCLEOTIDE SEQUENCE [LARGE SCALE GENOMIC DNA]</scope>
    <source>
        <strain evidence="2">DSM 7057</strain>
    </source>
</reference>
<dbReference type="AlphaFoldDB" id="A0AA94HV93"/>
<comment type="caution">
    <text evidence="1">The sequence shown here is derived from an EMBL/GenBank/DDBJ whole genome shotgun (WGS) entry which is preliminary data.</text>
</comment>
<sequence length="96" mass="10359">MPSLKADNPDAVLGAVQAVDGCLQIGGQRFCRVQGAGRFLYIHAVQFQLLIPPFTSTFWRTKNEEERCTAICAASANANDDMANPTDEVKSRGVSA</sequence>
<gene>
    <name evidence="1" type="ORF">SAMN02910291_02831</name>
</gene>
<accession>A0AA94HV93</accession>
<organism evidence="1 2">
    <name type="scientific">Desulfovibrio desulfuricans</name>
    <dbReference type="NCBI Taxonomy" id="876"/>
    <lineage>
        <taxon>Bacteria</taxon>
        <taxon>Pseudomonadati</taxon>
        <taxon>Thermodesulfobacteriota</taxon>
        <taxon>Desulfovibrionia</taxon>
        <taxon>Desulfovibrionales</taxon>
        <taxon>Desulfovibrionaceae</taxon>
        <taxon>Desulfovibrio</taxon>
    </lineage>
</organism>
<evidence type="ECO:0000313" key="1">
    <source>
        <dbReference type="EMBL" id="SFW73823.1"/>
    </source>
</evidence>
<evidence type="ECO:0000313" key="2">
    <source>
        <dbReference type="Proteomes" id="UP000182680"/>
    </source>
</evidence>
<protein>
    <submittedName>
        <fullName evidence="1">Uncharacterized protein</fullName>
    </submittedName>
</protein>
<dbReference type="Proteomes" id="UP000182680">
    <property type="component" value="Unassembled WGS sequence"/>
</dbReference>
<proteinExistence type="predicted"/>
<name>A0AA94HV93_DESDE</name>
<dbReference type="EMBL" id="FPIW01000096">
    <property type="protein sequence ID" value="SFW73823.1"/>
    <property type="molecule type" value="Genomic_DNA"/>
</dbReference>